<keyword evidence="2 9" id="KW-0813">Transport</keyword>
<name>A0A3D1JES2_9CHLR</name>
<dbReference type="AlphaFoldDB" id="A0A3D1JES2"/>
<evidence type="ECO:0000313" key="11">
    <source>
        <dbReference type="EMBL" id="HCE17022.1"/>
    </source>
</evidence>
<dbReference type="PANTHER" id="PTHR33910">
    <property type="entry name" value="PROTEIN TRANSLOCASE SUBUNIT SECE"/>
    <property type="match status" value="1"/>
</dbReference>
<feature type="compositionally biased region" description="Basic and acidic residues" evidence="10">
    <location>
        <begin position="31"/>
        <end position="42"/>
    </location>
</feature>
<keyword evidence="7 9" id="KW-0811">Translocation</keyword>
<gene>
    <name evidence="9" type="primary">secE</name>
    <name evidence="11" type="ORF">DEQ80_04100</name>
</gene>
<sequence>MWVRFLPGLPEKATPSSPRQGHEVRRRFSRKNKECFVADKPVKAKQPVKPKQTVDTKTTVKPQQPTAKAKPAQAKVATVEKKDQKEKQQAKTRQPGRIVRWWRETIGELRKVTWPTVQEARRLTYIVLIVVAATSLLLGILDLVFSRLIGLLINL</sequence>
<feature type="compositionally biased region" description="Low complexity" evidence="10">
    <location>
        <begin position="60"/>
        <end position="77"/>
    </location>
</feature>
<dbReference type="Gene3D" id="1.20.5.1030">
    <property type="entry name" value="Preprotein translocase secy subunit"/>
    <property type="match status" value="1"/>
</dbReference>
<evidence type="ECO:0000256" key="9">
    <source>
        <dbReference type="HAMAP-Rule" id="MF_00422"/>
    </source>
</evidence>
<reference evidence="11 12" key="1">
    <citation type="journal article" date="2018" name="Nat. Biotechnol.">
        <title>A standardized bacterial taxonomy based on genome phylogeny substantially revises the tree of life.</title>
        <authorList>
            <person name="Parks D.H."/>
            <person name="Chuvochina M."/>
            <person name="Waite D.W."/>
            <person name="Rinke C."/>
            <person name="Skarshewski A."/>
            <person name="Chaumeil P.A."/>
            <person name="Hugenholtz P."/>
        </authorList>
    </citation>
    <scope>NUCLEOTIDE SEQUENCE [LARGE SCALE GENOMIC DNA]</scope>
    <source>
        <strain evidence="11">UBA8781</strain>
    </source>
</reference>
<dbReference type="HAMAP" id="MF_00422">
    <property type="entry name" value="SecE"/>
    <property type="match status" value="1"/>
</dbReference>
<keyword evidence="8 9" id="KW-0472">Membrane</keyword>
<dbReference type="GO" id="GO:0006605">
    <property type="term" value="P:protein targeting"/>
    <property type="evidence" value="ECO:0007669"/>
    <property type="project" value="UniProtKB-UniRule"/>
</dbReference>
<comment type="subcellular location">
    <subcellularLocation>
        <location evidence="9">Cell membrane</location>
        <topology evidence="9">Single-pass membrane protein</topology>
    </subcellularLocation>
    <subcellularLocation>
        <location evidence="1">Membrane</location>
    </subcellularLocation>
</comment>
<proteinExistence type="inferred from homology"/>
<evidence type="ECO:0000313" key="12">
    <source>
        <dbReference type="Proteomes" id="UP000264141"/>
    </source>
</evidence>
<dbReference type="InterPro" id="IPR005807">
    <property type="entry name" value="SecE_bac"/>
</dbReference>
<evidence type="ECO:0000256" key="4">
    <source>
        <dbReference type="ARBA" id="ARBA00022692"/>
    </source>
</evidence>
<evidence type="ECO:0000256" key="8">
    <source>
        <dbReference type="ARBA" id="ARBA00023136"/>
    </source>
</evidence>
<feature type="compositionally biased region" description="Basic and acidic residues" evidence="10">
    <location>
        <begin position="78"/>
        <end position="89"/>
    </location>
</feature>
<dbReference type="InterPro" id="IPR038379">
    <property type="entry name" value="SecE_sf"/>
</dbReference>
<feature type="region of interest" description="Disordered" evidence="10">
    <location>
        <begin position="1"/>
        <end position="94"/>
    </location>
</feature>
<organism evidence="11 12">
    <name type="scientific">Anaerolinea thermolimosa</name>
    <dbReference type="NCBI Taxonomy" id="229919"/>
    <lineage>
        <taxon>Bacteria</taxon>
        <taxon>Bacillati</taxon>
        <taxon>Chloroflexota</taxon>
        <taxon>Anaerolineae</taxon>
        <taxon>Anaerolineales</taxon>
        <taxon>Anaerolineaceae</taxon>
        <taxon>Anaerolinea</taxon>
    </lineage>
</organism>
<dbReference type="PANTHER" id="PTHR33910:SF1">
    <property type="entry name" value="PROTEIN TRANSLOCASE SUBUNIT SECE"/>
    <property type="match status" value="1"/>
</dbReference>
<evidence type="ECO:0000256" key="3">
    <source>
        <dbReference type="ARBA" id="ARBA00022475"/>
    </source>
</evidence>
<dbReference type="GO" id="GO:0043952">
    <property type="term" value="P:protein transport by the Sec complex"/>
    <property type="evidence" value="ECO:0007669"/>
    <property type="project" value="UniProtKB-UniRule"/>
</dbReference>
<keyword evidence="5 9" id="KW-0653">Protein transport</keyword>
<comment type="caution">
    <text evidence="11">The sequence shown here is derived from an EMBL/GenBank/DDBJ whole genome shotgun (WGS) entry which is preliminary data.</text>
</comment>
<dbReference type="GO" id="GO:0065002">
    <property type="term" value="P:intracellular protein transmembrane transport"/>
    <property type="evidence" value="ECO:0007669"/>
    <property type="project" value="UniProtKB-UniRule"/>
</dbReference>
<dbReference type="EMBL" id="DPBP01000019">
    <property type="protein sequence ID" value="HCE17022.1"/>
    <property type="molecule type" value="Genomic_DNA"/>
</dbReference>
<comment type="subunit">
    <text evidence="9">Component of the Sec protein translocase complex. Heterotrimer consisting of SecY, SecE and SecG subunits. The heterotrimers can form oligomers, although 1 heterotrimer is thought to be able to translocate proteins. Interacts with the ribosome. Interacts with SecDF, and other proteins may be involved. Interacts with SecA.</text>
</comment>
<dbReference type="InterPro" id="IPR001901">
    <property type="entry name" value="Translocase_SecE/Sec61-g"/>
</dbReference>
<feature type="transmembrane region" description="Helical" evidence="9">
    <location>
        <begin position="123"/>
        <end position="145"/>
    </location>
</feature>
<evidence type="ECO:0000256" key="6">
    <source>
        <dbReference type="ARBA" id="ARBA00022989"/>
    </source>
</evidence>
<comment type="function">
    <text evidence="9">Essential subunit of the Sec protein translocation channel SecYEG. Clamps together the 2 halves of SecY. May contact the channel plug during translocation.</text>
</comment>
<keyword evidence="4 9" id="KW-0812">Transmembrane</keyword>
<evidence type="ECO:0000256" key="5">
    <source>
        <dbReference type="ARBA" id="ARBA00022927"/>
    </source>
</evidence>
<dbReference type="Proteomes" id="UP000264141">
    <property type="component" value="Unassembled WGS sequence"/>
</dbReference>
<evidence type="ECO:0000256" key="1">
    <source>
        <dbReference type="ARBA" id="ARBA00004370"/>
    </source>
</evidence>
<keyword evidence="3 9" id="KW-1003">Cell membrane</keyword>
<dbReference type="NCBIfam" id="TIGR00964">
    <property type="entry name" value="secE_bact"/>
    <property type="match status" value="1"/>
</dbReference>
<dbReference type="STRING" id="229919.GCA_001050195_00392"/>
<dbReference type="GO" id="GO:0008320">
    <property type="term" value="F:protein transmembrane transporter activity"/>
    <property type="evidence" value="ECO:0007669"/>
    <property type="project" value="UniProtKB-UniRule"/>
</dbReference>
<dbReference type="Pfam" id="PF00584">
    <property type="entry name" value="SecE"/>
    <property type="match status" value="1"/>
</dbReference>
<dbReference type="GO" id="GO:0005886">
    <property type="term" value="C:plasma membrane"/>
    <property type="evidence" value="ECO:0007669"/>
    <property type="project" value="UniProtKB-SubCell"/>
</dbReference>
<accession>A0A3D1JES2</accession>
<keyword evidence="6 9" id="KW-1133">Transmembrane helix</keyword>
<protein>
    <recommendedName>
        <fullName evidence="9">Protein translocase subunit SecE</fullName>
    </recommendedName>
</protein>
<evidence type="ECO:0000256" key="7">
    <source>
        <dbReference type="ARBA" id="ARBA00023010"/>
    </source>
</evidence>
<comment type="similarity">
    <text evidence="9">Belongs to the SecE/SEC61-gamma family.</text>
</comment>
<evidence type="ECO:0000256" key="2">
    <source>
        <dbReference type="ARBA" id="ARBA00022448"/>
    </source>
</evidence>
<evidence type="ECO:0000256" key="10">
    <source>
        <dbReference type="SAM" id="MobiDB-lite"/>
    </source>
</evidence>
<dbReference type="GO" id="GO:0009306">
    <property type="term" value="P:protein secretion"/>
    <property type="evidence" value="ECO:0007669"/>
    <property type="project" value="UniProtKB-UniRule"/>
</dbReference>